<comment type="catalytic activity">
    <reaction evidence="15">
        <text>L-leucine + 2-oxoglutarate = 4-methyl-2-oxopentanoate + L-glutamate</text>
        <dbReference type="Rhea" id="RHEA:18321"/>
        <dbReference type="ChEBI" id="CHEBI:16810"/>
        <dbReference type="ChEBI" id="CHEBI:17865"/>
        <dbReference type="ChEBI" id="CHEBI:29985"/>
        <dbReference type="ChEBI" id="CHEBI:57427"/>
        <dbReference type="EC" id="2.6.1.42"/>
    </reaction>
</comment>
<comment type="function">
    <text evidence="2">Acts on leucine, isoleucine and valine.</text>
</comment>
<keyword evidence="10 17" id="KW-0808">Transferase</keyword>
<comment type="catalytic activity">
    <reaction evidence="13">
        <text>L-valine + 2-oxoglutarate = 3-methyl-2-oxobutanoate + L-glutamate</text>
        <dbReference type="Rhea" id="RHEA:24813"/>
        <dbReference type="ChEBI" id="CHEBI:11851"/>
        <dbReference type="ChEBI" id="CHEBI:16810"/>
        <dbReference type="ChEBI" id="CHEBI:29985"/>
        <dbReference type="ChEBI" id="CHEBI:57762"/>
        <dbReference type="EC" id="2.6.1.42"/>
    </reaction>
</comment>
<dbReference type="Gene3D" id="3.20.10.10">
    <property type="entry name" value="D-amino Acid Aminotransferase, subunit A, domain 2"/>
    <property type="match status" value="1"/>
</dbReference>
<dbReference type="PATRIC" id="fig|743722.3.peg.799"/>
<dbReference type="AlphaFoldDB" id="F4CAP4"/>
<comment type="cofactor">
    <cofactor evidence="1">
        <name>pyridoxal 5'-phosphate</name>
        <dbReference type="ChEBI" id="CHEBI:597326"/>
    </cofactor>
</comment>
<dbReference type="UniPathway" id="UPA00047">
    <property type="reaction ID" value="UER00058"/>
</dbReference>
<sequence length="384" mass="43128">MRSPHNMLQVFAFFSFFFLNCTAYNLYIFTVAHSYEIKVELTKDSQLAKVDFNNLKFGQILSDHMLVADYDDGEWKEVKIVPYANLSLSPATSALHYGQAIFEGIKAYKFEDGRVSIFRPDRNFDRFNKSAVRLEMPEVPREIFMDGLKKLIDIDRSFVPPTTGASLYIRPFMFGTEPALGVHPSKSYKFVIITGPVGAYYNKPLRVKVETYFTRAAAGGVGFSKNAGNYALSLYPTRLAQDEGFDQLIWTDAKEHKYIEEAGTANLVFMLGDTLITPGSETVLQGVTRHSIMDLAKSWGIKTETRDVSVQELIEGIETGKVSEAFAAGTAATLTPISEIGYEGKIYKLSDPATREFSNKVLDYLNQLRYGKVEDPFGWNFIVG</sequence>
<dbReference type="InterPro" id="IPR043132">
    <property type="entry name" value="BCAT-like_C"/>
</dbReference>
<protein>
    <recommendedName>
        <fullName evidence="7">branched-chain-amino-acid transaminase</fullName>
        <ecNumber evidence="7">2.6.1.42</ecNumber>
    </recommendedName>
</protein>
<dbReference type="PANTHER" id="PTHR11825">
    <property type="entry name" value="SUBGROUP IIII AMINOTRANSFERASE"/>
    <property type="match status" value="1"/>
</dbReference>
<evidence type="ECO:0000256" key="13">
    <source>
        <dbReference type="ARBA" id="ARBA00048212"/>
    </source>
</evidence>
<dbReference type="SUPFAM" id="SSF56752">
    <property type="entry name" value="D-aminoacid aminotransferase-like PLP-dependent enzymes"/>
    <property type="match status" value="1"/>
</dbReference>
<dbReference type="Gene3D" id="3.30.470.10">
    <property type="match status" value="1"/>
</dbReference>
<dbReference type="InterPro" id="IPR036038">
    <property type="entry name" value="Aminotransferase-like"/>
</dbReference>
<evidence type="ECO:0000256" key="5">
    <source>
        <dbReference type="ARBA" id="ARBA00005072"/>
    </source>
</evidence>
<evidence type="ECO:0000256" key="3">
    <source>
        <dbReference type="ARBA" id="ARBA00004824"/>
    </source>
</evidence>
<evidence type="ECO:0000256" key="12">
    <source>
        <dbReference type="ARBA" id="ARBA00023304"/>
    </source>
</evidence>
<dbReference type="GO" id="GO:0052655">
    <property type="term" value="F:L-valine-2-oxoglutarate transaminase activity"/>
    <property type="evidence" value="ECO:0007669"/>
    <property type="project" value="RHEA"/>
</dbReference>
<dbReference type="InterPro" id="IPR001544">
    <property type="entry name" value="Aminotrans_IV"/>
</dbReference>
<comment type="catalytic activity">
    <reaction evidence="14">
        <text>L-isoleucine + 2-oxoglutarate = (S)-3-methyl-2-oxopentanoate + L-glutamate</text>
        <dbReference type="Rhea" id="RHEA:24801"/>
        <dbReference type="ChEBI" id="CHEBI:16810"/>
        <dbReference type="ChEBI" id="CHEBI:29985"/>
        <dbReference type="ChEBI" id="CHEBI:35146"/>
        <dbReference type="ChEBI" id="CHEBI:58045"/>
        <dbReference type="EC" id="2.6.1.42"/>
    </reaction>
</comment>
<evidence type="ECO:0000256" key="11">
    <source>
        <dbReference type="ARBA" id="ARBA00022898"/>
    </source>
</evidence>
<dbReference type="GO" id="GO:0009097">
    <property type="term" value="P:isoleucine biosynthetic process"/>
    <property type="evidence" value="ECO:0007669"/>
    <property type="project" value="UniProtKB-UniPathway"/>
</dbReference>
<evidence type="ECO:0000256" key="1">
    <source>
        <dbReference type="ARBA" id="ARBA00001933"/>
    </source>
</evidence>
<evidence type="ECO:0000313" key="17">
    <source>
        <dbReference type="EMBL" id="ADZ77320.1"/>
    </source>
</evidence>
<comment type="similarity">
    <text evidence="6">Belongs to the class-IV pyridoxal-phosphate-dependent aminotransferase family.</text>
</comment>
<dbReference type="HOGENOM" id="CLU_031922_0_2_10"/>
<name>F4CAP4_SPHS2</name>
<comment type="pathway">
    <text evidence="3">Amino-acid biosynthesis; L-isoleucine biosynthesis; L-isoleucine from 2-oxobutanoate: step 4/4.</text>
</comment>
<dbReference type="UniPathway" id="UPA00048">
    <property type="reaction ID" value="UER00073"/>
</dbReference>
<evidence type="ECO:0000256" key="6">
    <source>
        <dbReference type="ARBA" id="ARBA00009320"/>
    </source>
</evidence>
<dbReference type="InterPro" id="IPR005786">
    <property type="entry name" value="B_amino_transII"/>
</dbReference>
<comment type="pathway">
    <text evidence="4">Amino-acid biosynthesis; L-valine biosynthesis; L-valine from pyruvate: step 4/4.</text>
</comment>
<dbReference type="PANTHER" id="PTHR11825:SF44">
    <property type="entry name" value="BRANCHED-CHAIN-AMINO-ACID AMINOTRANSFERASE"/>
    <property type="match status" value="1"/>
</dbReference>
<organism evidence="17">
    <name type="scientific">Sphingobacterium sp. (strain 21)</name>
    <dbReference type="NCBI Taxonomy" id="743722"/>
    <lineage>
        <taxon>Bacteria</taxon>
        <taxon>Pseudomonadati</taxon>
        <taxon>Bacteroidota</taxon>
        <taxon>Sphingobacteriia</taxon>
        <taxon>Sphingobacteriales</taxon>
        <taxon>Sphingobacteriaceae</taxon>
        <taxon>Sphingobacterium</taxon>
    </lineage>
</organism>
<evidence type="ECO:0000256" key="8">
    <source>
        <dbReference type="ARBA" id="ARBA00022576"/>
    </source>
</evidence>
<evidence type="ECO:0000256" key="2">
    <source>
        <dbReference type="ARBA" id="ARBA00003109"/>
    </source>
</evidence>
<comment type="pathway">
    <text evidence="5">Amino-acid biosynthesis; L-leucine biosynthesis; L-leucine from 3-methyl-2-oxobutanoate: step 4/4.</text>
</comment>
<dbReference type="EMBL" id="CP002584">
    <property type="protein sequence ID" value="ADZ77320.1"/>
    <property type="molecule type" value="Genomic_DNA"/>
</dbReference>
<evidence type="ECO:0000256" key="7">
    <source>
        <dbReference type="ARBA" id="ARBA00013053"/>
    </source>
</evidence>
<keyword evidence="11" id="KW-0663">Pyridoxal phosphate</keyword>
<dbReference type="CDD" id="cd01557">
    <property type="entry name" value="BCAT_beta_family"/>
    <property type="match status" value="1"/>
</dbReference>
<proteinExistence type="inferred from homology"/>
<dbReference type="NCBIfam" id="TIGR01123">
    <property type="entry name" value="ilvE_II"/>
    <property type="match status" value="1"/>
</dbReference>
<gene>
    <name evidence="17" type="ordered locus">Sph21_0743</name>
</gene>
<dbReference type="eggNOG" id="COG0115">
    <property type="taxonomic scope" value="Bacteria"/>
</dbReference>
<dbReference type="UniPathway" id="UPA00049">
    <property type="reaction ID" value="UER00062"/>
</dbReference>
<dbReference type="NCBIfam" id="NF009897">
    <property type="entry name" value="PRK13357.1"/>
    <property type="match status" value="1"/>
</dbReference>
<dbReference type="GO" id="GO:0009098">
    <property type="term" value="P:L-leucine biosynthetic process"/>
    <property type="evidence" value="ECO:0007669"/>
    <property type="project" value="UniProtKB-UniPathway"/>
</dbReference>
<evidence type="ECO:0000256" key="16">
    <source>
        <dbReference type="PIRSR" id="PIRSR006468-1"/>
    </source>
</evidence>
<dbReference type="KEGG" id="shg:Sph21_0743"/>
<reference evidence="17" key="1">
    <citation type="submission" date="2011-03" db="EMBL/GenBank/DDBJ databases">
        <title>Complete sequence of Sphingobacterium sp. 21.</title>
        <authorList>
            <consortium name="US DOE Joint Genome Institute"/>
            <person name="Lucas S."/>
            <person name="Copeland A."/>
            <person name="Lapidus A."/>
            <person name="Cheng J.-F."/>
            <person name="Goodwin L."/>
            <person name="Pitluck S."/>
            <person name="Davenport K."/>
            <person name="Detter J.C."/>
            <person name="Han C."/>
            <person name="Tapia R."/>
            <person name="Land M."/>
            <person name="Hauser L."/>
            <person name="Kyrpides N."/>
            <person name="Ivanova N."/>
            <person name="Ovchinnikova G."/>
            <person name="Pagani I."/>
            <person name="Siebers A.K."/>
            <person name="Allgaier M."/>
            <person name="Thelen M.P."/>
            <person name="Hugenholtz P."/>
            <person name="Woyke T."/>
        </authorList>
    </citation>
    <scope>NUCLEOTIDE SEQUENCE</scope>
    <source>
        <strain evidence="17">21</strain>
    </source>
</reference>
<evidence type="ECO:0000256" key="4">
    <source>
        <dbReference type="ARBA" id="ARBA00004931"/>
    </source>
</evidence>
<keyword evidence="12" id="KW-0100">Branched-chain amino acid biosynthesis</keyword>
<evidence type="ECO:0000256" key="9">
    <source>
        <dbReference type="ARBA" id="ARBA00022605"/>
    </source>
</evidence>
<keyword evidence="8 17" id="KW-0032">Aminotransferase</keyword>
<dbReference type="Pfam" id="PF01063">
    <property type="entry name" value="Aminotran_4"/>
    <property type="match status" value="1"/>
</dbReference>
<dbReference type="GO" id="GO:0052654">
    <property type="term" value="F:L-leucine-2-oxoglutarate transaminase activity"/>
    <property type="evidence" value="ECO:0007669"/>
    <property type="project" value="RHEA"/>
</dbReference>
<feature type="modified residue" description="N6-(pyridoxal phosphate)lysine" evidence="16">
    <location>
        <position position="225"/>
    </location>
</feature>
<dbReference type="PIRSF" id="PIRSF006468">
    <property type="entry name" value="BCAT1"/>
    <property type="match status" value="1"/>
</dbReference>
<accession>F4CAP4</accession>
<evidence type="ECO:0000256" key="10">
    <source>
        <dbReference type="ARBA" id="ARBA00022679"/>
    </source>
</evidence>
<dbReference type="GO" id="GO:0052656">
    <property type="term" value="F:L-isoleucine-2-oxoglutarate transaminase activity"/>
    <property type="evidence" value="ECO:0007669"/>
    <property type="project" value="RHEA"/>
</dbReference>
<evidence type="ECO:0000256" key="15">
    <source>
        <dbReference type="ARBA" id="ARBA00049229"/>
    </source>
</evidence>
<dbReference type="InterPro" id="IPR033939">
    <property type="entry name" value="BCAT_family"/>
</dbReference>
<evidence type="ECO:0000256" key="14">
    <source>
        <dbReference type="ARBA" id="ARBA00048798"/>
    </source>
</evidence>
<dbReference type="STRING" id="743722.Sph21_0743"/>
<keyword evidence="9" id="KW-0028">Amino-acid biosynthesis</keyword>
<dbReference type="EC" id="2.6.1.42" evidence="7"/>
<dbReference type="GO" id="GO:0009099">
    <property type="term" value="P:L-valine biosynthetic process"/>
    <property type="evidence" value="ECO:0007669"/>
    <property type="project" value="UniProtKB-UniPathway"/>
</dbReference>
<dbReference type="InterPro" id="IPR043131">
    <property type="entry name" value="BCAT-like_N"/>
</dbReference>